<comment type="caution">
    <text evidence="9">The sequence shown here is derived from an EMBL/GenBank/DDBJ whole genome shotgun (WGS) entry which is preliminary data.</text>
</comment>
<keyword evidence="3" id="KW-0813">Transport</keyword>
<dbReference type="PANTHER" id="PTHR30472">
    <property type="entry name" value="FERRIC ENTEROBACTIN TRANSPORT SYSTEM PERMEASE PROTEIN"/>
    <property type="match status" value="1"/>
</dbReference>
<dbReference type="FunFam" id="1.10.3470.10:FF:000001">
    <property type="entry name" value="Vitamin B12 ABC transporter permease BtuC"/>
    <property type="match status" value="1"/>
</dbReference>
<evidence type="ECO:0000256" key="2">
    <source>
        <dbReference type="ARBA" id="ARBA00007935"/>
    </source>
</evidence>
<dbReference type="InterPro" id="IPR000522">
    <property type="entry name" value="ABC_transptr_permease_BtuC"/>
</dbReference>
<comment type="similarity">
    <text evidence="2">Belongs to the binding-protein-dependent transport system permease family. FecCD subfamily.</text>
</comment>
<evidence type="ECO:0000313" key="10">
    <source>
        <dbReference type="Proteomes" id="UP000269573"/>
    </source>
</evidence>
<evidence type="ECO:0000256" key="7">
    <source>
        <dbReference type="ARBA" id="ARBA00023136"/>
    </source>
</evidence>
<feature type="transmembrane region" description="Helical" evidence="8">
    <location>
        <begin position="158"/>
        <end position="178"/>
    </location>
</feature>
<dbReference type="PANTHER" id="PTHR30472:SF23">
    <property type="entry name" value="IRON-UPTAKE SYSTEM PERMEASE PROTEIN FEUC"/>
    <property type="match status" value="1"/>
</dbReference>
<dbReference type="EMBL" id="RHHU01000011">
    <property type="protein sequence ID" value="RNB83163.1"/>
    <property type="molecule type" value="Genomic_DNA"/>
</dbReference>
<feature type="transmembrane region" description="Helical" evidence="8">
    <location>
        <begin position="289"/>
        <end position="311"/>
    </location>
</feature>
<gene>
    <name evidence="9" type="ORF">EDM59_19195</name>
</gene>
<dbReference type="Proteomes" id="UP000269573">
    <property type="component" value="Unassembled WGS sequence"/>
</dbReference>
<evidence type="ECO:0000256" key="6">
    <source>
        <dbReference type="ARBA" id="ARBA00022989"/>
    </source>
</evidence>
<sequence>MDKPAGTRLAVIWSVTVLLIAAALYISLTNGVFDMSVMDVIRTLLRIDPIPEHDLVIFDFRLPRIVIAGLVGMSLGVAGAVVQGITRNGLADPGILGINAGAGFGIVAFMFLFQGQLKAADWMSVFSMPLFGWIGGVGTALIIYWLSRHNGVLDTQRLLLVGIAIGSGMGAGTLYLSLKMDAQDFEMATVWLTGSIWNADWSHITSMLPWIVLLLPLLIRKAYYLDLFQLSEQSVISLGVATNKERNRLLLASIGLISACVSVSGNIGFVGLIAPHVAKRIVGVRHLRVLPLSGAIGMLLVIVSDFIAKTVFTPVELPVGIVISIIGVPYFFYLLARAKRKGGKA</sequence>
<feature type="transmembrane region" description="Helical" evidence="8">
    <location>
        <begin position="12"/>
        <end position="33"/>
    </location>
</feature>
<organism evidence="9 10">
    <name type="scientific">Brevibacillus nitrificans</name>
    <dbReference type="NCBI Taxonomy" id="651560"/>
    <lineage>
        <taxon>Bacteria</taxon>
        <taxon>Bacillati</taxon>
        <taxon>Bacillota</taxon>
        <taxon>Bacilli</taxon>
        <taxon>Bacillales</taxon>
        <taxon>Paenibacillaceae</taxon>
        <taxon>Brevibacillus</taxon>
    </lineage>
</organism>
<keyword evidence="6 8" id="KW-1133">Transmembrane helix</keyword>
<dbReference type="Pfam" id="PF01032">
    <property type="entry name" value="FecCD"/>
    <property type="match status" value="1"/>
</dbReference>
<feature type="transmembrane region" description="Helical" evidence="8">
    <location>
        <begin position="94"/>
        <end position="113"/>
    </location>
</feature>
<evidence type="ECO:0000256" key="3">
    <source>
        <dbReference type="ARBA" id="ARBA00022448"/>
    </source>
</evidence>
<keyword evidence="5 8" id="KW-0812">Transmembrane</keyword>
<dbReference type="RefSeq" id="WP_122925089.1">
    <property type="nucleotide sequence ID" value="NZ_RHHU01000011.1"/>
</dbReference>
<evidence type="ECO:0000256" key="8">
    <source>
        <dbReference type="SAM" id="Phobius"/>
    </source>
</evidence>
<dbReference type="GO" id="GO:0022857">
    <property type="term" value="F:transmembrane transporter activity"/>
    <property type="evidence" value="ECO:0007669"/>
    <property type="project" value="InterPro"/>
</dbReference>
<keyword evidence="4" id="KW-1003">Cell membrane</keyword>
<feature type="transmembrane region" description="Helical" evidence="8">
    <location>
        <begin position="317"/>
        <end position="336"/>
    </location>
</feature>
<protein>
    <submittedName>
        <fullName evidence="9">Iron ABC transporter permease</fullName>
    </submittedName>
</protein>
<feature type="transmembrane region" description="Helical" evidence="8">
    <location>
        <begin position="249"/>
        <end position="277"/>
    </location>
</feature>
<evidence type="ECO:0000256" key="5">
    <source>
        <dbReference type="ARBA" id="ARBA00022692"/>
    </source>
</evidence>
<feature type="transmembrane region" description="Helical" evidence="8">
    <location>
        <begin position="65"/>
        <end position="82"/>
    </location>
</feature>
<dbReference type="GO" id="GO:0033214">
    <property type="term" value="P:siderophore-iron import into cell"/>
    <property type="evidence" value="ECO:0007669"/>
    <property type="project" value="TreeGrafter"/>
</dbReference>
<feature type="transmembrane region" description="Helical" evidence="8">
    <location>
        <begin position="125"/>
        <end position="146"/>
    </location>
</feature>
<evidence type="ECO:0000256" key="4">
    <source>
        <dbReference type="ARBA" id="ARBA00022475"/>
    </source>
</evidence>
<reference evidence="9 10" key="1">
    <citation type="submission" date="2018-10" db="EMBL/GenBank/DDBJ databases">
        <title>Phylogenomics of Brevibacillus.</title>
        <authorList>
            <person name="Dunlap C."/>
        </authorList>
    </citation>
    <scope>NUCLEOTIDE SEQUENCE [LARGE SCALE GENOMIC DNA]</scope>
    <source>
        <strain evidence="9 10">JCM 15774</strain>
    </source>
</reference>
<evidence type="ECO:0000256" key="1">
    <source>
        <dbReference type="ARBA" id="ARBA00004651"/>
    </source>
</evidence>
<name>A0A3M8D5Q3_9BACL</name>
<keyword evidence="10" id="KW-1185">Reference proteome</keyword>
<dbReference type="CDD" id="cd06550">
    <property type="entry name" value="TM_ABC_iron-siderophores_like"/>
    <property type="match status" value="1"/>
</dbReference>
<dbReference type="GO" id="GO:0005886">
    <property type="term" value="C:plasma membrane"/>
    <property type="evidence" value="ECO:0007669"/>
    <property type="project" value="UniProtKB-SubCell"/>
</dbReference>
<proteinExistence type="inferred from homology"/>
<comment type="subcellular location">
    <subcellularLocation>
        <location evidence="1">Cell membrane</location>
        <topology evidence="1">Multi-pass membrane protein</topology>
    </subcellularLocation>
</comment>
<accession>A0A3M8D5Q3</accession>
<dbReference type="AlphaFoldDB" id="A0A3M8D5Q3"/>
<evidence type="ECO:0000313" key="9">
    <source>
        <dbReference type="EMBL" id="RNB83163.1"/>
    </source>
</evidence>
<keyword evidence="7 8" id="KW-0472">Membrane</keyword>
<dbReference type="SUPFAM" id="SSF81345">
    <property type="entry name" value="ABC transporter involved in vitamin B12 uptake, BtuC"/>
    <property type="match status" value="1"/>
</dbReference>
<dbReference type="InterPro" id="IPR037294">
    <property type="entry name" value="ABC_BtuC-like"/>
</dbReference>
<dbReference type="Gene3D" id="1.10.3470.10">
    <property type="entry name" value="ABC transporter involved in vitamin B12 uptake, BtuC"/>
    <property type="match status" value="1"/>
</dbReference>